<proteinExistence type="predicted"/>
<evidence type="ECO:0000313" key="3">
    <source>
        <dbReference type="Proteomes" id="UP001182556"/>
    </source>
</evidence>
<feature type="compositionally biased region" description="Basic residues" evidence="1">
    <location>
        <begin position="57"/>
        <end position="67"/>
    </location>
</feature>
<keyword evidence="3" id="KW-1185">Reference proteome</keyword>
<evidence type="ECO:0000256" key="1">
    <source>
        <dbReference type="SAM" id="MobiDB-lite"/>
    </source>
</evidence>
<organism evidence="2 3">
    <name type="scientific">Papiliotrema laurentii</name>
    <name type="common">Cryptococcus laurentii</name>
    <dbReference type="NCBI Taxonomy" id="5418"/>
    <lineage>
        <taxon>Eukaryota</taxon>
        <taxon>Fungi</taxon>
        <taxon>Dikarya</taxon>
        <taxon>Basidiomycota</taxon>
        <taxon>Agaricomycotina</taxon>
        <taxon>Tremellomycetes</taxon>
        <taxon>Tremellales</taxon>
        <taxon>Rhynchogastremaceae</taxon>
        <taxon>Papiliotrema</taxon>
    </lineage>
</organism>
<sequence length="488" mass="54995">MHSERRGGGGESLRLVDVNRVMNTSETPAAIELFIPLLPFICPHSAPHGPTRNNMPHIRRKRRRRIQHSPASSPYRTPGPDDLHLDDTAPTEIDSLLPQKPCPPALENLDILHQICLFIPRHDLKKCLYVSRIFHLASSRIYYTHVSLTSGTSVLKLLKEKAPARITRQHAKKPITPLAFLQHTSSITIGGDLHLDHWLPHTWLNSLVEVFPNVRNVKIIPLEPYYAFTHDAPCWKDLWILANQLGANVVCVELKGAGIYSSHRTDPYAHDFWAPSVAEMPISRLDTLVFALSWPDAAKGLSDCMKSHPAIFDFFQSFQVLLLPPRPVIWTGSDYIALKLGLERHPDSLHGPHFVNLTPRQKWSRDIPSVGDIAESILSLVKSHGSAKWTFYNLADHYPKEASWWPATVATTLPKSPPTSVSKMVNDALLKSTPKGRGGNLVTFKTRADYLLERRHPFEIDPALRDELEADEKSCDRRLSGLNGTWEL</sequence>
<accession>A0AAD9FN48</accession>
<dbReference type="AlphaFoldDB" id="A0AAD9FN48"/>
<dbReference type="EMBL" id="JAODAN010000010">
    <property type="protein sequence ID" value="KAK1921746.1"/>
    <property type="molecule type" value="Genomic_DNA"/>
</dbReference>
<name>A0AAD9FN48_PAPLA</name>
<protein>
    <recommendedName>
        <fullName evidence="4">F-box domain-containing protein</fullName>
    </recommendedName>
</protein>
<comment type="caution">
    <text evidence="2">The sequence shown here is derived from an EMBL/GenBank/DDBJ whole genome shotgun (WGS) entry which is preliminary data.</text>
</comment>
<dbReference type="Proteomes" id="UP001182556">
    <property type="component" value="Unassembled WGS sequence"/>
</dbReference>
<evidence type="ECO:0008006" key="4">
    <source>
        <dbReference type="Google" id="ProtNLM"/>
    </source>
</evidence>
<feature type="region of interest" description="Disordered" evidence="1">
    <location>
        <begin position="46"/>
        <end position="89"/>
    </location>
</feature>
<gene>
    <name evidence="2" type="ORF">DB88DRAFT_78657</name>
</gene>
<reference evidence="2" key="1">
    <citation type="submission" date="2023-02" db="EMBL/GenBank/DDBJ databases">
        <title>Identification and recombinant expression of a fungal hydrolase from Papiliotrema laurentii that hydrolyzes apple cutin and clears colloidal polyester polyurethane.</title>
        <authorList>
            <consortium name="DOE Joint Genome Institute"/>
            <person name="Roman V.A."/>
            <person name="Bojanowski C."/>
            <person name="Crable B.R."/>
            <person name="Wagner D.N."/>
            <person name="Hung C.S."/>
            <person name="Nadeau L.J."/>
            <person name="Schratz L."/>
            <person name="Haridas S."/>
            <person name="Pangilinan J."/>
            <person name="Lipzen A."/>
            <person name="Na H."/>
            <person name="Yan M."/>
            <person name="Ng V."/>
            <person name="Grigoriev I.V."/>
            <person name="Spatafora J.W."/>
            <person name="Barlow D."/>
            <person name="Biffinger J."/>
            <person name="Kelley-Loughnane N."/>
            <person name="Varaljay V.A."/>
            <person name="Crookes-Goodson W.J."/>
        </authorList>
    </citation>
    <scope>NUCLEOTIDE SEQUENCE</scope>
    <source>
        <strain evidence="2">5307AH</strain>
    </source>
</reference>
<evidence type="ECO:0000313" key="2">
    <source>
        <dbReference type="EMBL" id="KAK1921746.1"/>
    </source>
</evidence>